<name>A0A1N7BRS4_9ACTN</name>
<proteinExistence type="predicted"/>
<sequence length="130" mass="12980">MTVPSFVMTSESDLLSATPAGTPVLPGPGQSPVRGGVVAFEGVGEGRADADLDGVGEGRSGEGVRDGLYDGLCVALCEGVTSGEGIALRDGIALREGVALREGMALREGVALREGTGPGDGLRVGRTVGR</sequence>
<gene>
    <name evidence="1" type="ORF">SAMN05421833_110141</name>
</gene>
<keyword evidence="2" id="KW-1185">Reference proteome</keyword>
<dbReference type="AlphaFoldDB" id="A0A1N7BRS4"/>
<evidence type="ECO:0000313" key="2">
    <source>
        <dbReference type="Proteomes" id="UP000186096"/>
    </source>
</evidence>
<reference evidence="2" key="1">
    <citation type="submission" date="2017-01" db="EMBL/GenBank/DDBJ databases">
        <authorList>
            <person name="Varghese N."/>
            <person name="Submissions S."/>
        </authorList>
    </citation>
    <scope>NUCLEOTIDE SEQUENCE [LARGE SCALE GENOMIC DNA]</scope>
    <source>
        <strain evidence="2">ATCC 12950</strain>
    </source>
</reference>
<protein>
    <submittedName>
        <fullName evidence="1">Uncharacterized protein</fullName>
    </submittedName>
</protein>
<accession>A0A1N7BRS4</accession>
<dbReference type="EMBL" id="FTNI01000010">
    <property type="protein sequence ID" value="SIR54038.1"/>
    <property type="molecule type" value="Genomic_DNA"/>
</dbReference>
<dbReference type="Proteomes" id="UP000186096">
    <property type="component" value="Unassembled WGS sequence"/>
</dbReference>
<evidence type="ECO:0000313" key="1">
    <source>
        <dbReference type="EMBL" id="SIR54038.1"/>
    </source>
</evidence>
<organism evidence="1 2">
    <name type="scientific">Microbispora rosea</name>
    <dbReference type="NCBI Taxonomy" id="58117"/>
    <lineage>
        <taxon>Bacteria</taxon>
        <taxon>Bacillati</taxon>
        <taxon>Actinomycetota</taxon>
        <taxon>Actinomycetes</taxon>
        <taxon>Streptosporangiales</taxon>
        <taxon>Streptosporangiaceae</taxon>
        <taxon>Microbispora</taxon>
    </lineage>
</organism>